<evidence type="ECO:0000313" key="7">
    <source>
        <dbReference type="Proteomes" id="UP000575397"/>
    </source>
</evidence>
<reference evidence="6 7" key="1">
    <citation type="submission" date="2020-04" db="EMBL/GenBank/DDBJ databases">
        <title>Antimicrobial susceptibility and clonality of vaginal-derived multi-drug resistant Mobiluncus isolates in China.</title>
        <authorList>
            <person name="Zhang X."/>
        </authorList>
    </citation>
    <scope>NUCLEOTIDE SEQUENCE [LARGE SCALE GENOMIC DNA]</scope>
    <source>
        <strain evidence="6 7">12</strain>
    </source>
</reference>
<organism evidence="6 7">
    <name type="scientific">Mobiluncus mulieris</name>
    <dbReference type="NCBI Taxonomy" id="2052"/>
    <lineage>
        <taxon>Bacteria</taxon>
        <taxon>Bacillati</taxon>
        <taxon>Actinomycetota</taxon>
        <taxon>Actinomycetes</taxon>
        <taxon>Actinomycetales</taxon>
        <taxon>Actinomycetaceae</taxon>
        <taxon>Mobiluncus</taxon>
    </lineage>
</organism>
<keyword evidence="3" id="KW-0547">Nucleotide-binding</keyword>
<dbReference type="CDD" id="cd03220">
    <property type="entry name" value="ABC_KpsT_Wzt"/>
    <property type="match status" value="1"/>
</dbReference>
<accession>A0A7Y0UTW9</accession>
<dbReference type="Pfam" id="PF00005">
    <property type="entry name" value="ABC_tran"/>
    <property type="match status" value="1"/>
</dbReference>
<dbReference type="AlphaFoldDB" id="A0A7Y0UTW9"/>
<comment type="caution">
    <text evidence="6">The sequence shown here is derived from an EMBL/GenBank/DDBJ whole genome shotgun (WGS) entry which is preliminary data.</text>
</comment>
<dbReference type="CDD" id="cd10147">
    <property type="entry name" value="Wzt_C-like"/>
    <property type="match status" value="1"/>
</dbReference>
<evidence type="ECO:0000256" key="3">
    <source>
        <dbReference type="ARBA" id="ARBA00022741"/>
    </source>
</evidence>
<dbReference type="PANTHER" id="PTHR46743:SF2">
    <property type="entry name" value="TEICHOIC ACIDS EXPORT ATP-BINDING PROTEIN TAGH"/>
    <property type="match status" value="1"/>
</dbReference>
<feature type="domain" description="ABC transporter" evidence="5">
    <location>
        <begin position="15"/>
        <end position="256"/>
    </location>
</feature>
<name>A0A7Y0UTW9_9ACTO</name>
<dbReference type="SUPFAM" id="SSF52540">
    <property type="entry name" value="P-loop containing nucleoside triphosphate hydrolases"/>
    <property type="match status" value="1"/>
</dbReference>
<dbReference type="EMBL" id="JABCUS010000013">
    <property type="protein sequence ID" value="NMX03663.1"/>
    <property type="molecule type" value="Genomic_DNA"/>
</dbReference>
<dbReference type="PANTHER" id="PTHR46743">
    <property type="entry name" value="TEICHOIC ACIDS EXPORT ATP-BINDING PROTEIN TAGH"/>
    <property type="match status" value="1"/>
</dbReference>
<proteinExistence type="inferred from homology"/>
<dbReference type="PROSITE" id="PS50893">
    <property type="entry name" value="ABC_TRANSPORTER_2"/>
    <property type="match status" value="1"/>
</dbReference>
<dbReference type="InterPro" id="IPR050683">
    <property type="entry name" value="Bact_Polysacc_Export_ATP-bd"/>
</dbReference>
<dbReference type="RefSeq" id="WP_169762773.1">
    <property type="nucleotide sequence ID" value="NZ_JABCUQ010000008.1"/>
</dbReference>
<dbReference type="GO" id="GO:0005524">
    <property type="term" value="F:ATP binding"/>
    <property type="evidence" value="ECO:0007669"/>
    <property type="project" value="UniProtKB-KW"/>
</dbReference>
<dbReference type="GO" id="GO:0016020">
    <property type="term" value="C:membrane"/>
    <property type="evidence" value="ECO:0007669"/>
    <property type="project" value="InterPro"/>
</dbReference>
<dbReference type="InterPro" id="IPR015860">
    <property type="entry name" value="ABC_transpr_TagH-like"/>
</dbReference>
<keyword evidence="2" id="KW-0813">Transport</keyword>
<gene>
    <name evidence="6" type="ORF">HHJ77_06930</name>
</gene>
<dbReference type="GO" id="GO:0016887">
    <property type="term" value="F:ATP hydrolysis activity"/>
    <property type="evidence" value="ECO:0007669"/>
    <property type="project" value="InterPro"/>
</dbReference>
<evidence type="ECO:0000259" key="5">
    <source>
        <dbReference type="PROSITE" id="PS50893"/>
    </source>
</evidence>
<evidence type="ECO:0000313" key="6">
    <source>
        <dbReference type="EMBL" id="NMX03663.1"/>
    </source>
</evidence>
<protein>
    <submittedName>
        <fullName evidence="6">ABC transporter ATP-binding protein</fullName>
    </submittedName>
</protein>
<keyword evidence="4 6" id="KW-0067">ATP-binding</keyword>
<sequence length="441" mass="48750">MLNSSAKDSATDVAVRVENLSKTFRIYHEHEQSLKRRILKGKREKYELFTALDDINLEIPVGKTFGLLGQNGSGKSTLLKCIAKILTPNAGKVTSYGRMAAMLEVGSGFHPDLTGRENIYLNGSILGMSKAEINRKFDAIVDFSGVENFIDQPVKSYSSGMYVRLGFSVAIHVEPEILLVDEILAVGDLQFQEKCMEKFAQFREDGHTVVVVSHGLEQMRTFCDEAAWLDRGKLVAVGAASEIVDRYANMAHGSRKVVNGGGTRFGSGEAEITKMEWLVPAGHQKSHTGDAITVRLTYKAKERIEKPVFGLSVDTREGYWVWGYHTLDAGYVPEYIEAGTGTIELDIPWLPLRPGTYYLSSSIQVANSKAMIDAWQKGLAFEVVPWAGMESAGVVSFNASFRNLTPQVPMLDLPERDATYWQALSQSPDQAGHETDSQHKS</sequence>
<evidence type="ECO:0000256" key="1">
    <source>
        <dbReference type="ARBA" id="ARBA00005417"/>
    </source>
</evidence>
<dbReference type="GO" id="GO:0140359">
    <property type="term" value="F:ABC-type transporter activity"/>
    <property type="evidence" value="ECO:0007669"/>
    <property type="project" value="InterPro"/>
</dbReference>
<dbReference type="Pfam" id="PF14524">
    <property type="entry name" value="Wzt_C"/>
    <property type="match status" value="1"/>
</dbReference>
<dbReference type="Proteomes" id="UP000575397">
    <property type="component" value="Unassembled WGS sequence"/>
</dbReference>
<dbReference type="InterPro" id="IPR029439">
    <property type="entry name" value="Wzt_C"/>
</dbReference>
<dbReference type="InterPro" id="IPR027417">
    <property type="entry name" value="P-loop_NTPase"/>
</dbReference>
<dbReference type="Gene3D" id="3.40.50.300">
    <property type="entry name" value="P-loop containing nucleotide triphosphate hydrolases"/>
    <property type="match status" value="1"/>
</dbReference>
<dbReference type="InterPro" id="IPR003439">
    <property type="entry name" value="ABC_transporter-like_ATP-bd"/>
</dbReference>
<dbReference type="SMART" id="SM00382">
    <property type="entry name" value="AAA"/>
    <property type="match status" value="1"/>
</dbReference>
<comment type="similarity">
    <text evidence="1">Belongs to the ABC transporter superfamily.</text>
</comment>
<dbReference type="Gene3D" id="2.70.50.60">
    <property type="entry name" value="abc- transporter (atp binding component) like domain"/>
    <property type="match status" value="1"/>
</dbReference>
<evidence type="ECO:0000256" key="4">
    <source>
        <dbReference type="ARBA" id="ARBA00022840"/>
    </source>
</evidence>
<evidence type="ECO:0000256" key="2">
    <source>
        <dbReference type="ARBA" id="ARBA00022448"/>
    </source>
</evidence>
<dbReference type="InterPro" id="IPR003593">
    <property type="entry name" value="AAA+_ATPase"/>
</dbReference>